<feature type="chain" id="PRO_5016820063" description="Lipoprotein" evidence="1">
    <location>
        <begin position="21"/>
        <end position="648"/>
    </location>
</feature>
<name>A0A371YTP9_9GAMM</name>
<keyword evidence="5" id="KW-1185">Reference proteome</keyword>
<evidence type="ECO:0000313" key="5">
    <source>
        <dbReference type="Proteomes" id="UP001595455"/>
    </source>
</evidence>
<reference evidence="2" key="4">
    <citation type="submission" date="2024-09" db="EMBL/GenBank/DDBJ databases">
        <authorList>
            <person name="Sun Q."/>
            <person name="Mori K."/>
        </authorList>
    </citation>
    <scope>NUCLEOTIDE SEQUENCE</scope>
    <source>
        <strain evidence="2">KCTC 62575</strain>
    </source>
</reference>
<dbReference type="RefSeq" id="WP_107008062.1">
    <property type="nucleotide sequence ID" value="NZ_JBHRSF010000007.1"/>
</dbReference>
<evidence type="ECO:0008006" key="6">
    <source>
        <dbReference type="Google" id="ProtNLM"/>
    </source>
</evidence>
<reference evidence="5" key="3">
    <citation type="journal article" date="2019" name="Int. J. Syst. Evol. Microbiol.">
        <title>The Global Catalogue of Microorganisms (GCM) 10K type strain sequencing project: providing services to taxonomists for standard genome sequencing and annotation.</title>
        <authorList>
            <consortium name="The Broad Institute Genomics Platform"/>
            <consortium name="The Broad Institute Genome Sequencing Center for Infectious Disease"/>
            <person name="Wu L."/>
            <person name="Ma J."/>
        </authorList>
    </citation>
    <scope>NUCLEOTIDE SEQUENCE [LARGE SCALE GENOMIC DNA]</scope>
    <source>
        <strain evidence="5">KCTC 62575</strain>
    </source>
</reference>
<feature type="signal peptide" evidence="1">
    <location>
        <begin position="1"/>
        <end position="20"/>
    </location>
</feature>
<evidence type="ECO:0000256" key="1">
    <source>
        <dbReference type="SAM" id="SignalP"/>
    </source>
</evidence>
<comment type="caution">
    <text evidence="3">The sequence shown here is derived from an EMBL/GenBank/DDBJ whole genome shotgun (WGS) entry which is preliminary data.</text>
</comment>
<reference evidence="2" key="1">
    <citation type="journal article" date="2014" name="Int. J. Syst. Evol. Microbiol.">
        <title>Complete genome of a new Firmicutes species belonging to the dominant human colonic microbiota ('Ruminococcus bicirculans') reveals two chromosomes and a selective capacity to utilize plant glucans.</title>
        <authorList>
            <consortium name="NISC Comparative Sequencing Program"/>
            <person name="Wegmann U."/>
            <person name="Louis P."/>
            <person name="Goesmann A."/>
            <person name="Henrissat B."/>
            <person name="Duncan S.H."/>
            <person name="Flint H.J."/>
        </authorList>
    </citation>
    <scope>NUCLEOTIDE SEQUENCE</scope>
    <source>
        <strain evidence="2">KCTC 62575</strain>
    </source>
</reference>
<gene>
    <name evidence="2" type="ORF">ACFODO_04625</name>
    <name evidence="3" type="ORF">C9E89_004455</name>
</gene>
<protein>
    <recommendedName>
        <fullName evidence="6">Lipoprotein</fullName>
    </recommendedName>
</protein>
<proteinExistence type="predicted"/>
<evidence type="ECO:0000313" key="2">
    <source>
        <dbReference type="EMBL" id="MFC2994568.1"/>
    </source>
</evidence>
<sequence>MKFKLSTVTCSILCATTLVACGGTDDIIDAIIDKVLPPMPEETIVTADLNQGRVAIPLEFIDAKTGQIVQEKISLHAEDDIAQSNVYEDPTQQNSQNGYAYIYLTADAAKSASSNKPVKLRVIISADGYFTTSTDIIYTGHPISLQKISLVSKAAPPAGIAVALQKDVKTDTSGKLLKDIQLTAKTTDVASKGAAASFSLAANTILKDEKGQALIGDLKVSIGYFSPKTENIGAVFPGGLNPDQVKVFENNQWQLQQGYFVTAGLMAVDITDAQGRKAHLLSNGQGTMTIQTPAGLLNPETNLPVKDGDTIPVWSHSETTGLWQQELVGKFKQNAQGNFDVSYQVSHLSYWNLDWHYSRVCSPALPITFNKQFNTHQPLKIEVDIANIGVYNTFYVKNSNEFKGLSNAPQDRAITFKVKQNNTVVGQGYKAANSCNTVNINITGQLQTSREIPTQVYITAPKGFTKAELSILLDNISSLSSAEKTAILKLTHPSDPNAKFSINQNTLKKFMDLGVDVKEIALIQAVLSIKIQANGYFFGTDSFNNNHAAYVNDQGKMTLFALQQDFSFNAPKTITYNTVNWWTQQPETYSYQQYSASLHGYTKNAQGYYQSTYIPLKNAVTIKKTDTQATIIFEDISALQQIMKNIKK</sequence>
<organism evidence="3 4">
    <name type="scientific">Acinetobacter sichuanensis</name>
    <dbReference type="NCBI Taxonomy" id="2136183"/>
    <lineage>
        <taxon>Bacteria</taxon>
        <taxon>Pseudomonadati</taxon>
        <taxon>Pseudomonadota</taxon>
        <taxon>Gammaproteobacteria</taxon>
        <taxon>Moraxellales</taxon>
        <taxon>Moraxellaceae</taxon>
        <taxon>Acinetobacter</taxon>
    </lineage>
</organism>
<dbReference type="Proteomes" id="UP001595455">
    <property type="component" value="Unassembled WGS sequence"/>
</dbReference>
<evidence type="ECO:0000313" key="3">
    <source>
        <dbReference type="EMBL" id="RFC84825.1"/>
    </source>
</evidence>
<reference evidence="3 4" key="2">
    <citation type="submission" date="2018-08" db="EMBL/GenBank/DDBJ databases">
        <title>The draft genome of Acinetobacter sichuanensis strain WCHAc060041.</title>
        <authorList>
            <person name="Qin J."/>
            <person name="Feng Y."/>
            <person name="Zong Z."/>
        </authorList>
    </citation>
    <scope>NUCLEOTIDE SEQUENCE [LARGE SCALE GENOMIC DNA]</scope>
    <source>
        <strain evidence="3 4">WCHAc060041</strain>
    </source>
</reference>
<dbReference type="OrthoDB" id="5905649at2"/>
<keyword evidence="1" id="KW-0732">Signal</keyword>
<evidence type="ECO:0000313" key="4">
    <source>
        <dbReference type="Proteomes" id="UP000240957"/>
    </source>
</evidence>
<dbReference type="PROSITE" id="PS51257">
    <property type="entry name" value="PROKAR_LIPOPROTEIN"/>
    <property type="match status" value="1"/>
</dbReference>
<dbReference type="EMBL" id="PYIX02000004">
    <property type="protein sequence ID" value="RFC84825.1"/>
    <property type="molecule type" value="Genomic_DNA"/>
</dbReference>
<accession>A0A371YTP9</accession>
<dbReference type="AlphaFoldDB" id="A0A371YTP9"/>
<dbReference type="Proteomes" id="UP000240957">
    <property type="component" value="Unassembled WGS sequence"/>
</dbReference>
<dbReference type="EMBL" id="JBHRSF010000007">
    <property type="protein sequence ID" value="MFC2994568.1"/>
    <property type="molecule type" value="Genomic_DNA"/>
</dbReference>